<dbReference type="CDD" id="cd01659">
    <property type="entry name" value="TRX_superfamily"/>
    <property type="match status" value="1"/>
</dbReference>
<dbReference type="InterPro" id="IPR000866">
    <property type="entry name" value="AhpC/TSA"/>
</dbReference>
<reference evidence="2 3" key="1">
    <citation type="submission" date="2023-05" db="EMBL/GenBank/DDBJ databases">
        <title>Novel species of genus Flectobacillus isolated from stream in China.</title>
        <authorList>
            <person name="Lu H."/>
        </authorList>
    </citation>
    <scope>NUCLEOTIDE SEQUENCE [LARGE SCALE GENOMIC DNA]</scope>
    <source>
        <strain evidence="2 3">LFS242W</strain>
    </source>
</reference>
<proteinExistence type="predicted"/>
<protein>
    <submittedName>
        <fullName evidence="2">Redoxin domain-containing protein</fullName>
    </submittedName>
</protein>
<evidence type="ECO:0000313" key="3">
    <source>
        <dbReference type="Proteomes" id="UP001225761"/>
    </source>
</evidence>
<dbReference type="Gene3D" id="3.40.30.10">
    <property type="entry name" value="Glutaredoxin"/>
    <property type="match status" value="1"/>
</dbReference>
<dbReference type="SUPFAM" id="SSF52833">
    <property type="entry name" value="Thioredoxin-like"/>
    <property type="match status" value="1"/>
</dbReference>
<evidence type="ECO:0000259" key="1">
    <source>
        <dbReference type="Pfam" id="PF00578"/>
    </source>
</evidence>
<name>A0ABT6Z547_9BACT</name>
<gene>
    <name evidence="2" type="ORF">QM481_17005</name>
</gene>
<dbReference type="Pfam" id="PF00578">
    <property type="entry name" value="AhpC-TSA"/>
    <property type="match status" value="1"/>
</dbReference>
<evidence type="ECO:0000313" key="2">
    <source>
        <dbReference type="EMBL" id="MDI9876239.1"/>
    </source>
</evidence>
<keyword evidence="3" id="KW-1185">Reference proteome</keyword>
<dbReference type="RefSeq" id="WP_283382597.1">
    <property type="nucleotide sequence ID" value="NZ_JASHIE010000012.1"/>
</dbReference>
<dbReference type="Proteomes" id="UP001225761">
    <property type="component" value="Unassembled WGS sequence"/>
</dbReference>
<comment type="caution">
    <text evidence="2">The sequence shown here is derived from an EMBL/GenBank/DDBJ whole genome shotgun (WGS) entry which is preliminary data.</text>
</comment>
<feature type="domain" description="Alkyl hydroperoxide reductase subunit C/ Thiol specific antioxidant" evidence="1">
    <location>
        <begin position="61"/>
        <end position="150"/>
    </location>
</feature>
<sequence>MKKLLLFGILFLILTAIIYFTYSSYQKIEEKRFYAQQVRQLPQVSTFEWIGYNPKPNKFATIILFFHPECEHCQYEAQAITENQEEFEHVNLWWISIADSIVIDTFAQRYRLKSLPNTYLAHLDATKVEKVFGSISIPHIFIYDDKHHLQKEFKGETKVEALLKYLHTQ</sequence>
<organism evidence="2 3">
    <name type="scientific">Flectobacillus rivi</name>
    <dbReference type="NCBI Taxonomy" id="2984209"/>
    <lineage>
        <taxon>Bacteria</taxon>
        <taxon>Pseudomonadati</taxon>
        <taxon>Bacteroidota</taxon>
        <taxon>Cytophagia</taxon>
        <taxon>Cytophagales</taxon>
        <taxon>Flectobacillaceae</taxon>
        <taxon>Flectobacillus</taxon>
    </lineage>
</organism>
<accession>A0ABT6Z547</accession>
<dbReference type="InterPro" id="IPR036249">
    <property type="entry name" value="Thioredoxin-like_sf"/>
</dbReference>
<dbReference type="EMBL" id="JASHIE010000012">
    <property type="protein sequence ID" value="MDI9876239.1"/>
    <property type="molecule type" value="Genomic_DNA"/>
</dbReference>